<dbReference type="SMART" id="SM00086">
    <property type="entry name" value="PAC"/>
    <property type="match status" value="4"/>
</dbReference>
<evidence type="ECO:0000256" key="4">
    <source>
        <dbReference type="ARBA" id="ARBA00022741"/>
    </source>
</evidence>
<dbReference type="EC" id="2.7.7.65" evidence="13"/>
<evidence type="ECO:0000259" key="10">
    <source>
        <dbReference type="PROSITE" id="PS50113"/>
    </source>
</evidence>
<dbReference type="InterPro" id="IPR001610">
    <property type="entry name" value="PAC"/>
</dbReference>
<dbReference type="Pfam" id="PF00990">
    <property type="entry name" value="GGDEF"/>
    <property type="match status" value="1"/>
</dbReference>
<dbReference type="PROSITE" id="PS50887">
    <property type="entry name" value="GGDEF"/>
    <property type="match status" value="1"/>
</dbReference>
<feature type="domain" description="PAS" evidence="9">
    <location>
        <begin position="533"/>
        <end position="576"/>
    </location>
</feature>
<keyword evidence="5" id="KW-0418">Kinase</keyword>
<evidence type="ECO:0000259" key="11">
    <source>
        <dbReference type="PROSITE" id="PS50885"/>
    </source>
</evidence>
<dbReference type="InterPro" id="IPR035965">
    <property type="entry name" value="PAS-like_dom_sf"/>
</dbReference>
<dbReference type="EMBL" id="MLJW01000079">
    <property type="protein sequence ID" value="OIR01892.1"/>
    <property type="molecule type" value="Genomic_DNA"/>
</dbReference>
<dbReference type="PROSITE" id="PS50113">
    <property type="entry name" value="PAC"/>
    <property type="match status" value="2"/>
</dbReference>
<dbReference type="GO" id="GO:0000160">
    <property type="term" value="P:phosphorelay signal transduction system"/>
    <property type="evidence" value="ECO:0007669"/>
    <property type="project" value="UniProtKB-KW"/>
</dbReference>
<dbReference type="AlphaFoldDB" id="A0A1J5SJJ8"/>
<keyword evidence="6" id="KW-0067">ATP-binding</keyword>
<accession>A0A1J5SJJ8</accession>
<dbReference type="Pfam" id="PF13426">
    <property type="entry name" value="PAS_9"/>
    <property type="match status" value="3"/>
</dbReference>
<keyword evidence="8" id="KW-1133">Transmembrane helix</keyword>
<feature type="transmembrane region" description="Helical" evidence="8">
    <location>
        <begin position="335"/>
        <end position="353"/>
    </location>
</feature>
<dbReference type="SMART" id="SM00267">
    <property type="entry name" value="GGDEF"/>
    <property type="match status" value="1"/>
</dbReference>
<name>A0A1J5SJJ8_9ZZZZ</name>
<dbReference type="InterPro" id="IPR013656">
    <property type="entry name" value="PAS_4"/>
</dbReference>
<dbReference type="CDD" id="cd00130">
    <property type="entry name" value="PAS"/>
    <property type="match status" value="4"/>
</dbReference>
<feature type="transmembrane region" description="Helical" evidence="8">
    <location>
        <begin position="12"/>
        <end position="28"/>
    </location>
</feature>
<feature type="domain" description="HAMP" evidence="11">
    <location>
        <begin position="354"/>
        <end position="406"/>
    </location>
</feature>
<dbReference type="SUPFAM" id="SSF158472">
    <property type="entry name" value="HAMP domain-like"/>
    <property type="match status" value="1"/>
</dbReference>
<keyword evidence="7" id="KW-0902">Two-component regulatory system</keyword>
<keyword evidence="2" id="KW-0597">Phosphoprotein</keyword>
<feature type="domain" description="PAC" evidence="10">
    <location>
        <begin position="840"/>
        <end position="892"/>
    </location>
</feature>
<feature type="domain" description="PAS" evidence="9">
    <location>
        <begin position="410"/>
        <end position="480"/>
    </location>
</feature>
<keyword evidence="8" id="KW-0812">Transmembrane</keyword>
<dbReference type="PROSITE" id="PS50885">
    <property type="entry name" value="HAMP"/>
    <property type="match status" value="1"/>
</dbReference>
<dbReference type="SMART" id="SM00304">
    <property type="entry name" value="HAMP"/>
    <property type="match status" value="1"/>
</dbReference>
<dbReference type="InterPro" id="IPR043128">
    <property type="entry name" value="Rev_trsase/Diguanyl_cyclase"/>
</dbReference>
<dbReference type="GO" id="GO:0005524">
    <property type="term" value="F:ATP binding"/>
    <property type="evidence" value="ECO:0007669"/>
    <property type="project" value="UniProtKB-KW"/>
</dbReference>
<dbReference type="SUPFAM" id="SSF55785">
    <property type="entry name" value="PYP-like sensor domain (PAS domain)"/>
    <property type="match status" value="4"/>
</dbReference>
<dbReference type="CDD" id="cd01949">
    <property type="entry name" value="GGDEF"/>
    <property type="match status" value="1"/>
</dbReference>
<keyword evidence="4" id="KW-0547">Nucleotide-binding</keyword>
<feature type="domain" description="PAS" evidence="9">
    <location>
        <begin position="765"/>
        <end position="813"/>
    </location>
</feature>
<dbReference type="InterPro" id="IPR029787">
    <property type="entry name" value="Nucleotide_cyclase"/>
</dbReference>
<proteinExistence type="predicted"/>
<dbReference type="Pfam" id="PF00672">
    <property type="entry name" value="HAMP"/>
    <property type="match status" value="1"/>
</dbReference>
<dbReference type="SMART" id="SM00091">
    <property type="entry name" value="PAS"/>
    <property type="match status" value="4"/>
</dbReference>
<dbReference type="Gene3D" id="3.30.450.20">
    <property type="entry name" value="PAS domain"/>
    <property type="match status" value="5"/>
</dbReference>
<dbReference type="InterPro" id="IPR052155">
    <property type="entry name" value="Biofilm_reg_signaling"/>
</dbReference>
<keyword evidence="3 13" id="KW-0808">Transferase</keyword>
<evidence type="ECO:0000256" key="2">
    <source>
        <dbReference type="ARBA" id="ARBA00022553"/>
    </source>
</evidence>
<dbReference type="PROSITE" id="PS50112">
    <property type="entry name" value="PAS"/>
    <property type="match status" value="4"/>
</dbReference>
<feature type="domain" description="PAS" evidence="9">
    <location>
        <begin position="651"/>
        <end position="721"/>
    </location>
</feature>
<evidence type="ECO:0000256" key="5">
    <source>
        <dbReference type="ARBA" id="ARBA00022777"/>
    </source>
</evidence>
<sequence length="1081" mass="121050">MKFSDISLSARITFWALLLVVAGGLLWMNKDLENDREAYLSERSADLKMDMHLEQARLTQSIDSLRQDVLFLAALPSVSGIVRASSNNGIDPRDKSTYAEWEARLQDILAAFLRAHPEYCQASYIGAAGEGRELVSVESRDGHVAVAPHDALKARGDRDYFKAGLMLTAGRVYLSEFAPDAELEGKQGAPRLVLHAVTTVFDANGRVFGMVVIDKDVRSLFASVSEGLPPEVRSYVADQFGHYLFRPDAGRETASEPGGKDSIAVDFPPLKPMLEPRIKHNESPSRTVSDGNGGYLAAERVYFDASDPSRFLLLLCHLPANAATQGFRDISQPDLVGTALVMLLVGIVFMLVLRRTFAPLNRITVAAREIAAGNRSIRLKEAGRDEIGKLSRALNTMLDKLSDSDQIRQESVFRKELIEALPGVFYMIDAQGRFLLWNHNLEQVLQLGPEEMAASHPLDFFSGPDKANIENTIRQVFAKGDGEVEAELIAKDGTRMPYHLTGRRVEREGLPVLVGLGLDITQQRENLREAKALLRRNQTLMRNSMEGIHVLDIDGNVLEANDAFCDMLGYTREEILQLNVHDWDVHFSAEELRARISSFIGKSAMFETMHRRQDGTVIDVEICVNGVLIDDKAYLFASSRDITERKKLQAVQQRYKQVIDAAMDGYWMVNMEGILEEVNEAYANMSGYTMRELVGMHVTRLEANENEAEFREHVDKVMMQGYGRFETQHRRKDGRVIDVEVAVTFLPDAGKFFVFSHNITLRKQAEQALRVAAATFEMHEAILITDAQASIVRVNSAFTDITGYSSEDVIGRNPRIMSSGRHDKAFYAALWKQILDIGSWAGEIWDKRKNGEIYPKWMTITAVKNQRGETTQYVAIFSDITERKRAEEEIRNLAFYDALTQLANRRLFIERFQTALAASVRYGGHGAILFVDLDRFKHLNDTLGHDYGDLLLIEVAARIKSCVREVDTVARFGGDEFVVLLENIGGDGLEASHKAGGVAEKIREALSQPYHLNGQECLSSPSIGISLYHGNEESMEVLISQADAAMYQAKEAGRNNVRFYDAQMQQNWESTRGSQPLMLPD</sequence>
<evidence type="ECO:0000256" key="7">
    <source>
        <dbReference type="ARBA" id="ARBA00023012"/>
    </source>
</evidence>
<feature type="domain" description="GGDEF" evidence="12">
    <location>
        <begin position="924"/>
        <end position="1062"/>
    </location>
</feature>
<comment type="caution">
    <text evidence="13">The sequence shown here is derived from an EMBL/GenBank/DDBJ whole genome shotgun (WGS) entry which is preliminary data.</text>
</comment>
<dbReference type="PANTHER" id="PTHR44757">
    <property type="entry name" value="DIGUANYLATE CYCLASE DGCP"/>
    <property type="match status" value="1"/>
</dbReference>
<dbReference type="NCBIfam" id="TIGR00229">
    <property type="entry name" value="sensory_box"/>
    <property type="match status" value="4"/>
</dbReference>
<gene>
    <name evidence="13" type="primary">yegE_17</name>
    <name evidence="13" type="ORF">GALL_159790</name>
</gene>
<reference evidence="13" key="1">
    <citation type="submission" date="2016-10" db="EMBL/GenBank/DDBJ databases">
        <title>Sequence of Gallionella enrichment culture.</title>
        <authorList>
            <person name="Poehlein A."/>
            <person name="Muehling M."/>
            <person name="Daniel R."/>
        </authorList>
    </citation>
    <scope>NUCLEOTIDE SEQUENCE</scope>
</reference>
<evidence type="ECO:0000259" key="9">
    <source>
        <dbReference type="PROSITE" id="PS50112"/>
    </source>
</evidence>
<organism evidence="13">
    <name type="scientific">mine drainage metagenome</name>
    <dbReference type="NCBI Taxonomy" id="410659"/>
    <lineage>
        <taxon>unclassified sequences</taxon>
        <taxon>metagenomes</taxon>
        <taxon>ecological metagenomes</taxon>
    </lineage>
</organism>
<dbReference type="InterPro" id="IPR029151">
    <property type="entry name" value="Sensor-like_sf"/>
</dbReference>
<evidence type="ECO:0000256" key="6">
    <source>
        <dbReference type="ARBA" id="ARBA00022840"/>
    </source>
</evidence>
<dbReference type="Gene3D" id="6.10.340.10">
    <property type="match status" value="1"/>
</dbReference>
<dbReference type="GO" id="GO:0052621">
    <property type="term" value="F:diguanylate cyclase activity"/>
    <property type="evidence" value="ECO:0007669"/>
    <property type="project" value="UniProtKB-EC"/>
</dbReference>
<evidence type="ECO:0000259" key="12">
    <source>
        <dbReference type="PROSITE" id="PS50887"/>
    </source>
</evidence>
<dbReference type="InterPro" id="IPR000160">
    <property type="entry name" value="GGDEF_dom"/>
</dbReference>
<protein>
    <submittedName>
        <fullName evidence="13">Putative diguanylate cyclase YegE</fullName>
        <ecNumber evidence="13">2.7.7.65</ecNumber>
    </submittedName>
</protein>
<dbReference type="InterPro" id="IPR003660">
    <property type="entry name" value="HAMP_dom"/>
</dbReference>
<dbReference type="CDD" id="cd06225">
    <property type="entry name" value="HAMP"/>
    <property type="match status" value="1"/>
</dbReference>
<dbReference type="InterPro" id="IPR000014">
    <property type="entry name" value="PAS"/>
</dbReference>
<evidence type="ECO:0000256" key="1">
    <source>
        <dbReference type="ARBA" id="ARBA00004370"/>
    </source>
</evidence>
<dbReference type="Pfam" id="PF08448">
    <property type="entry name" value="PAS_4"/>
    <property type="match status" value="1"/>
</dbReference>
<feature type="domain" description="PAC" evidence="10">
    <location>
        <begin position="482"/>
        <end position="532"/>
    </location>
</feature>
<evidence type="ECO:0000313" key="13">
    <source>
        <dbReference type="EMBL" id="OIR01892.1"/>
    </source>
</evidence>
<evidence type="ECO:0000256" key="8">
    <source>
        <dbReference type="SAM" id="Phobius"/>
    </source>
</evidence>
<evidence type="ECO:0000256" key="3">
    <source>
        <dbReference type="ARBA" id="ARBA00022679"/>
    </source>
</evidence>
<dbReference type="InterPro" id="IPR000700">
    <property type="entry name" value="PAS-assoc_C"/>
</dbReference>
<dbReference type="GO" id="GO:0016020">
    <property type="term" value="C:membrane"/>
    <property type="evidence" value="ECO:0007669"/>
    <property type="project" value="UniProtKB-SubCell"/>
</dbReference>
<dbReference type="FunFam" id="3.30.70.270:FF:000001">
    <property type="entry name" value="Diguanylate cyclase domain protein"/>
    <property type="match status" value="1"/>
</dbReference>
<dbReference type="SUPFAM" id="SSF103190">
    <property type="entry name" value="Sensory domain-like"/>
    <property type="match status" value="1"/>
</dbReference>
<keyword evidence="13" id="KW-0548">Nucleotidyltransferase</keyword>
<keyword evidence="8" id="KW-0472">Membrane</keyword>
<dbReference type="GO" id="GO:0016301">
    <property type="term" value="F:kinase activity"/>
    <property type="evidence" value="ECO:0007669"/>
    <property type="project" value="UniProtKB-KW"/>
</dbReference>
<dbReference type="NCBIfam" id="TIGR00254">
    <property type="entry name" value="GGDEF"/>
    <property type="match status" value="1"/>
</dbReference>
<dbReference type="PANTHER" id="PTHR44757:SF2">
    <property type="entry name" value="BIOFILM ARCHITECTURE MAINTENANCE PROTEIN MBAA"/>
    <property type="match status" value="1"/>
</dbReference>
<comment type="subcellular location">
    <subcellularLocation>
        <location evidence="1">Membrane</location>
    </subcellularLocation>
</comment>
<dbReference type="SUPFAM" id="SSF55073">
    <property type="entry name" value="Nucleotide cyclase"/>
    <property type="match status" value="1"/>
</dbReference>
<dbReference type="Gene3D" id="3.30.70.270">
    <property type="match status" value="1"/>
</dbReference>